<evidence type="ECO:0000256" key="5">
    <source>
        <dbReference type="ARBA" id="ARBA00022786"/>
    </source>
</evidence>
<keyword evidence="10" id="KW-1185">Reference proteome</keyword>
<dbReference type="GO" id="GO:0008270">
    <property type="term" value="F:zinc ion binding"/>
    <property type="evidence" value="ECO:0007669"/>
    <property type="project" value="UniProtKB-KW"/>
</dbReference>
<keyword evidence="4" id="KW-0863">Zinc-finger</keyword>
<accession>A0AAN6H1Z5</accession>
<protein>
    <recommendedName>
        <fullName evidence="8">RING-type domain-containing protein</fullName>
    </recommendedName>
</protein>
<keyword evidence="1" id="KW-0808">Transferase</keyword>
<evidence type="ECO:0000256" key="2">
    <source>
        <dbReference type="ARBA" id="ARBA00022723"/>
    </source>
</evidence>
<keyword evidence="6" id="KW-0862">Zinc</keyword>
<evidence type="ECO:0000256" key="6">
    <source>
        <dbReference type="ARBA" id="ARBA00022833"/>
    </source>
</evidence>
<feature type="region of interest" description="Disordered" evidence="7">
    <location>
        <begin position="119"/>
        <end position="152"/>
    </location>
</feature>
<gene>
    <name evidence="9" type="ORF">LTR91_023962</name>
</gene>
<feature type="compositionally biased region" description="Basic and acidic residues" evidence="7">
    <location>
        <begin position="128"/>
        <end position="140"/>
    </location>
</feature>
<keyword evidence="2" id="KW-0479">Metal-binding</keyword>
<dbReference type="AlphaFoldDB" id="A0AAN6H1Z5"/>
<evidence type="ECO:0000256" key="7">
    <source>
        <dbReference type="SAM" id="MobiDB-lite"/>
    </source>
</evidence>
<feature type="domain" description="RING-type" evidence="8">
    <location>
        <begin position="1"/>
        <end position="218"/>
    </location>
</feature>
<dbReference type="PROSITE" id="PS51873">
    <property type="entry name" value="TRIAD"/>
    <property type="match status" value="1"/>
</dbReference>
<dbReference type="Gene3D" id="1.20.120.1750">
    <property type="match status" value="1"/>
</dbReference>
<name>A0AAN6H1Z5_9PEZI</name>
<evidence type="ECO:0000256" key="3">
    <source>
        <dbReference type="ARBA" id="ARBA00022737"/>
    </source>
</evidence>
<reference evidence="9" key="1">
    <citation type="submission" date="2023-06" db="EMBL/GenBank/DDBJ databases">
        <title>Black Yeasts Isolated from many extreme environments.</title>
        <authorList>
            <person name="Coleine C."/>
            <person name="Stajich J.E."/>
            <person name="Selbmann L."/>
        </authorList>
    </citation>
    <scope>NUCLEOTIDE SEQUENCE</scope>
    <source>
        <strain evidence="9">CCFEE 5200</strain>
    </source>
</reference>
<dbReference type="Proteomes" id="UP001175353">
    <property type="component" value="Unassembled WGS sequence"/>
</dbReference>
<comment type="caution">
    <text evidence="9">The sequence shown here is derived from an EMBL/GenBank/DDBJ whole genome shotgun (WGS) entry which is preliminary data.</text>
</comment>
<evidence type="ECO:0000313" key="10">
    <source>
        <dbReference type="Proteomes" id="UP001175353"/>
    </source>
</evidence>
<evidence type="ECO:0000259" key="8">
    <source>
        <dbReference type="PROSITE" id="PS51873"/>
    </source>
</evidence>
<sequence>MAENTNTRAPIQQAVTVSAPTALQATWYQYSWMLRYEAHYPPKLDETTLLNPADYTDLLPSDYAHELRCKRYEYEMRSSELAIIRDIKLTTCDEFLGSRNCTEDVKCPYCGGYTCHTCSQPRESGQSKPEDACCAERDTNDQQQPQSREPDFEGANRGLDYQLCPNEACGCPVYLGEACNHMTCQHHSCHTQFRFLCGEAVAHNAHHWAVGMPCPRYGRPGTATAIHDGEVIHGEVVGPAEGFADAVAEPENAPDEVPAPAEVHDMLHALREMHWLGYVDGVREHGQTITVHWVAKKVHDVICALFRLSDQLRHADITRENIVGFVAIADATMRVLEMSLQHGMHHDIGAAGIERHAVLQDGVHLVRDLHARFFAAAELTMETIDELAADDIQAESDAQTALRQEWQLSDWDLQHIPAQVLAVLDALRDTFMQAHVYAEGDAASVGIHHVAKAVHTAILALHSLTVRRAFQVDVQEDDVRQARTLADSAMELFNSAIALEAEHGDIEAVEQDELVSAAIDMLKQDYLELLTAVLIFLGDIDVDGEVAL</sequence>
<evidence type="ECO:0000256" key="1">
    <source>
        <dbReference type="ARBA" id="ARBA00022679"/>
    </source>
</evidence>
<organism evidence="9 10">
    <name type="scientific">Friedmanniomyces endolithicus</name>
    <dbReference type="NCBI Taxonomy" id="329885"/>
    <lineage>
        <taxon>Eukaryota</taxon>
        <taxon>Fungi</taxon>
        <taxon>Dikarya</taxon>
        <taxon>Ascomycota</taxon>
        <taxon>Pezizomycotina</taxon>
        <taxon>Dothideomycetes</taxon>
        <taxon>Dothideomycetidae</taxon>
        <taxon>Mycosphaerellales</taxon>
        <taxon>Teratosphaeriaceae</taxon>
        <taxon>Friedmanniomyces</taxon>
    </lineage>
</organism>
<keyword evidence="3" id="KW-0677">Repeat</keyword>
<dbReference type="CDD" id="cd20336">
    <property type="entry name" value="Rcat_RBR"/>
    <property type="match status" value="1"/>
</dbReference>
<evidence type="ECO:0000256" key="4">
    <source>
        <dbReference type="ARBA" id="ARBA00022771"/>
    </source>
</evidence>
<keyword evidence="5" id="KW-0833">Ubl conjugation pathway</keyword>
<dbReference type="InterPro" id="IPR044066">
    <property type="entry name" value="TRIAD_supradom"/>
</dbReference>
<proteinExistence type="predicted"/>
<dbReference type="GO" id="GO:0016740">
    <property type="term" value="F:transferase activity"/>
    <property type="evidence" value="ECO:0007669"/>
    <property type="project" value="UniProtKB-KW"/>
</dbReference>
<evidence type="ECO:0000313" key="9">
    <source>
        <dbReference type="EMBL" id="KAK0953221.1"/>
    </source>
</evidence>
<dbReference type="EMBL" id="JAUJLE010000564">
    <property type="protein sequence ID" value="KAK0953221.1"/>
    <property type="molecule type" value="Genomic_DNA"/>
</dbReference>